<organism evidence="3 4">
    <name type="scientific">Nocardia vinacea</name>
    <dbReference type="NCBI Taxonomy" id="96468"/>
    <lineage>
        <taxon>Bacteria</taxon>
        <taxon>Bacillati</taxon>
        <taxon>Actinomycetota</taxon>
        <taxon>Actinomycetes</taxon>
        <taxon>Mycobacteriales</taxon>
        <taxon>Nocardiaceae</taxon>
        <taxon>Nocardia</taxon>
    </lineage>
</organism>
<dbReference type="Pfam" id="PF02515">
    <property type="entry name" value="CoA_transf_3"/>
    <property type="match status" value="1"/>
</dbReference>
<reference evidence="3" key="1">
    <citation type="submission" date="2022-10" db="EMBL/GenBank/DDBJ databases">
        <title>The complete genomes of actinobacterial strains from the NBC collection.</title>
        <authorList>
            <person name="Joergensen T.S."/>
            <person name="Alvarez Arevalo M."/>
            <person name="Sterndorff E.B."/>
            <person name="Faurdal D."/>
            <person name="Vuksanovic O."/>
            <person name="Mourched A.-S."/>
            <person name="Charusanti P."/>
            <person name="Shaw S."/>
            <person name="Blin K."/>
            <person name="Weber T."/>
        </authorList>
    </citation>
    <scope>NUCLEOTIDE SEQUENCE</scope>
    <source>
        <strain evidence="3">NBC_01482</strain>
    </source>
</reference>
<dbReference type="Proteomes" id="UP001432062">
    <property type="component" value="Chromosome"/>
</dbReference>
<dbReference type="GO" id="GO:0016740">
    <property type="term" value="F:transferase activity"/>
    <property type="evidence" value="ECO:0007669"/>
    <property type="project" value="UniProtKB-KW"/>
</dbReference>
<accession>A0ABZ1YXM2</accession>
<dbReference type="PANTHER" id="PTHR48207">
    <property type="entry name" value="SUCCINATE--HYDROXYMETHYLGLUTARATE COA-TRANSFERASE"/>
    <property type="match status" value="1"/>
</dbReference>
<evidence type="ECO:0000256" key="2">
    <source>
        <dbReference type="SAM" id="MobiDB-lite"/>
    </source>
</evidence>
<dbReference type="InterPro" id="IPR050483">
    <property type="entry name" value="CoA-transferase_III_domain"/>
</dbReference>
<gene>
    <name evidence="3" type="ORF">OG563_47650</name>
</gene>
<dbReference type="SUPFAM" id="SSF89796">
    <property type="entry name" value="CoA-transferase family III (CaiB/BaiF)"/>
    <property type="match status" value="1"/>
</dbReference>
<sequence>MNLPLAGLTIVDLTSVIMGPYATQILADLGADVITIEEPGGTLSRVMTPGPHPQLSGIALNLLRNKRNIVLDLKQPAGLAALRRLIETADVFVTNLRPAAVSRLGLDYDDISALRADIVYCQAQGWPSNSAEANQPAYDDIIQAAGGVADAALRAHGSAQFAPTILADKVCGLTIAYAVMAAVIHRDRTGVGQHIEVPMADVMSGFMLVEHGAGAIGFPPQAPAGYQRILNSERRPQRSLDGWVSVLPYSRQNYQDLFRAGGRVDLIDDERIASARSRVRHAASLYREVAEIVATDTTANWLEFCTRAGIPATAVASLDDLVDALPVQSHPVAGAYRVTPQPVRFSAAATEPIVRRPAALPGQHTLEVLAELGMDQSAIEAVVGEAAQPKRGRARQSAQKENS</sequence>
<evidence type="ECO:0000313" key="4">
    <source>
        <dbReference type="Proteomes" id="UP001432062"/>
    </source>
</evidence>
<dbReference type="InterPro" id="IPR023606">
    <property type="entry name" value="CoA-Trfase_III_dom_1_sf"/>
</dbReference>
<evidence type="ECO:0000313" key="3">
    <source>
        <dbReference type="EMBL" id="WUV46625.1"/>
    </source>
</evidence>
<dbReference type="EMBL" id="CP109441">
    <property type="protein sequence ID" value="WUV46625.1"/>
    <property type="molecule type" value="Genomic_DNA"/>
</dbReference>
<feature type="region of interest" description="Disordered" evidence="2">
    <location>
        <begin position="384"/>
        <end position="403"/>
    </location>
</feature>
<dbReference type="InterPro" id="IPR044855">
    <property type="entry name" value="CoA-Trfase_III_dom3_sf"/>
</dbReference>
<dbReference type="Gene3D" id="3.40.50.10540">
    <property type="entry name" value="Crotonobetainyl-coa:carnitine coa-transferase, domain 1"/>
    <property type="match status" value="1"/>
</dbReference>
<name>A0ABZ1YXM2_9NOCA</name>
<proteinExistence type="predicted"/>
<dbReference type="PANTHER" id="PTHR48207:SF4">
    <property type="entry name" value="BLL6097 PROTEIN"/>
    <property type="match status" value="1"/>
</dbReference>
<dbReference type="InterPro" id="IPR003673">
    <property type="entry name" value="CoA-Trfase_fam_III"/>
</dbReference>
<dbReference type="RefSeq" id="WP_329410511.1">
    <property type="nucleotide sequence ID" value="NZ_CP109441.1"/>
</dbReference>
<keyword evidence="4" id="KW-1185">Reference proteome</keyword>
<keyword evidence="1 3" id="KW-0808">Transferase</keyword>
<dbReference type="Gene3D" id="3.30.1540.10">
    <property type="entry name" value="formyl-coa transferase, domain 3"/>
    <property type="match status" value="1"/>
</dbReference>
<evidence type="ECO:0000256" key="1">
    <source>
        <dbReference type="ARBA" id="ARBA00022679"/>
    </source>
</evidence>
<protein>
    <submittedName>
        <fullName evidence="3">CoA transferase</fullName>
    </submittedName>
</protein>